<dbReference type="EMBL" id="AP024416">
    <property type="protein sequence ID" value="BCR84465.1"/>
    <property type="molecule type" value="Genomic_DNA"/>
</dbReference>
<evidence type="ECO:0008006" key="4">
    <source>
        <dbReference type="Google" id="ProtNLM"/>
    </source>
</evidence>
<dbReference type="AlphaFoldDB" id="A0A7R7VGU2"/>
<dbReference type="KEGG" id="ache:ACHE_11867A"/>
<sequence>MDLHRYGPGLVAVFVGGTSGIGESTARAFARYALSPCIYLIGRSKEQASKITQKIREDNQLADVRFLNKDVSCLRAVDEVCREIQASEKEVNLLFLSTGISKGGEETQEGLDKKLSLHYYSRMRFIANLIPQLAAGSERLSRVVSVLGAGGESPLILEDLPLERNYSMRNCANHAITMTSLAMEVLARAHPSTSFIHTYPGVVNTNLTRDMGTVTHMGAKALLSLACRWIVPFQESGQRHLYISTSKEYLPLSALPIPSPKHDGVDLGTAAAYLLDHRGFPRQNLKLLQEYHATGTSKKVWKHTVDMFAKVGGDKPEPK</sequence>
<dbReference type="PANTHER" id="PTHR47534">
    <property type="entry name" value="YALI0E05731P"/>
    <property type="match status" value="1"/>
</dbReference>
<evidence type="ECO:0000313" key="3">
    <source>
        <dbReference type="Proteomes" id="UP000637239"/>
    </source>
</evidence>
<dbReference type="SUPFAM" id="SSF51735">
    <property type="entry name" value="NAD(P)-binding Rossmann-fold domains"/>
    <property type="match status" value="1"/>
</dbReference>
<keyword evidence="3" id="KW-1185">Reference proteome</keyword>
<dbReference type="PANTHER" id="PTHR47534:SF2">
    <property type="entry name" value="KETOREDUCTASE (KR) DOMAIN-CONTAINING PROTEIN-RELATED"/>
    <property type="match status" value="1"/>
</dbReference>
<keyword evidence="1" id="KW-0560">Oxidoreductase</keyword>
<dbReference type="Pfam" id="PF00106">
    <property type="entry name" value="adh_short"/>
    <property type="match status" value="1"/>
</dbReference>
<name>A0A7R7VGU2_ASPCH</name>
<dbReference type="GO" id="GO:0016491">
    <property type="term" value="F:oxidoreductase activity"/>
    <property type="evidence" value="ECO:0007669"/>
    <property type="project" value="UniProtKB-KW"/>
</dbReference>
<evidence type="ECO:0000256" key="1">
    <source>
        <dbReference type="ARBA" id="ARBA00023002"/>
    </source>
</evidence>
<dbReference type="GeneID" id="66978824"/>
<reference evidence="2" key="1">
    <citation type="submission" date="2021-01" db="EMBL/GenBank/DDBJ databases">
        <authorList>
            <consortium name="Aspergillus chevalieri M1 genome sequencing consortium"/>
            <person name="Kazuki M."/>
            <person name="Futagami T."/>
        </authorList>
    </citation>
    <scope>NUCLEOTIDE SEQUENCE</scope>
    <source>
        <strain evidence="2">M1</strain>
    </source>
</reference>
<accession>A0A7R7VGU2</accession>
<proteinExistence type="predicted"/>
<dbReference type="Proteomes" id="UP000637239">
    <property type="component" value="Chromosome 1"/>
</dbReference>
<dbReference type="Gene3D" id="3.40.50.720">
    <property type="entry name" value="NAD(P)-binding Rossmann-like Domain"/>
    <property type="match status" value="1"/>
</dbReference>
<dbReference type="RefSeq" id="XP_043132987.1">
    <property type="nucleotide sequence ID" value="XM_043276483.1"/>
</dbReference>
<evidence type="ECO:0000313" key="2">
    <source>
        <dbReference type="EMBL" id="BCR84465.1"/>
    </source>
</evidence>
<gene>
    <name evidence="2" type="ORF">ACHE_11867A</name>
</gene>
<reference evidence="2" key="2">
    <citation type="submission" date="2021-02" db="EMBL/GenBank/DDBJ databases">
        <title>Aspergillus chevalieri M1 genome sequence.</title>
        <authorList>
            <person name="Kadooka C."/>
            <person name="Mori K."/>
            <person name="Futagami T."/>
        </authorList>
    </citation>
    <scope>NUCLEOTIDE SEQUENCE</scope>
    <source>
        <strain evidence="2">M1</strain>
    </source>
</reference>
<dbReference type="InterPro" id="IPR052228">
    <property type="entry name" value="Sec_Metab_Biosynth_Oxidored"/>
</dbReference>
<dbReference type="InterPro" id="IPR002347">
    <property type="entry name" value="SDR_fam"/>
</dbReference>
<protein>
    <recommendedName>
        <fullName evidence="4">Short-chain dehydrogenase/reductase</fullName>
    </recommendedName>
</protein>
<dbReference type="InterPro" id="IPR036291">
    <property type="entry name" value="NAD(P)-bd_dom_sf"/>
</dbReference>
<organism evidence="2 3">
    <name type="scientific">Aspergillus chevalieri</name>
    <name type="common">Eurotium chevalieri</name>
    <dbReference type="NCBI Taxonomy" id="182096"/>
    <lineage>
        <taxon>Eukaryota</taxon>
        <taxon>Fungi</taxon>
        <taxon>Dikarya</taxon>
        <taxon>Ascomycota</taxon>
        <taxon>Pezizomycotina</taxon>
        <taxon>Eurotiomycetes</taxon>
        <taxon>Eurotiomycetidae</taxon>
        <taxon>Eurotiales</taxon>
        <taxon>Aspergillaceae</taxon>
        <taxon>Aspergillus</taxon>
        <taxon>Aspergillus subgen. Aspergillus</taxon>
    </lineage>
</organism>